<evidence type="ECO:0000259" key="2">
    <source>
        <dbReference type="PROSITE" id="PS50249"/>
    </source>
</evidence>
<dbReference type="SMART" id="SM00232">
    <property type="entry name" value="JAB_MPN"/>
    <property type="match status" value="1"/>
</dbReference>
<dbReference type="Proteomes" id="UP000198341">
    <property type="component" value="Chromosome 8"/>
</dbReference>
<dbReference type="InterPro" id="IPR037518">
    <property type="entry name" value="MPN"/>
</dbReference>
<evidence type="ECO:0000313" key="4">
    <source>
        <dbReference type="Proteomes" id="UP000198341"/>
    </source>
</evidence>
<feature type="domain" description="MPN" evidence="2">
    <location>
        <begin position="14"/>
        <end position="152"/>
    </location>
</feature>
<dbReference type="GeneID" id="19014044"/>
<dbReference type="InterPro" id="IPR024969">
    <property type="entry name" value="EIF3F/CSN6-like_C"/>
</dbReference>
<dbReference type="RefSeq" id="XP_007511690.1">
    <property type="nucleotide sequence ID" value="XM_007511628.1"/>
</dbReference>
<name>K8EIG2_9CHLO</name>
<dbReference type="STRING" id="41875.K8EIG2"/>
<feature type="compositionally biased region" description="Acidic residues" evidence="1">
    <location>
        <begin position="184"/>
        <end position="195"/>
    </location>
</feature>
<accession>K8EIG2</accession>
<dbReference type="Pfam" id="PF01398">
    <property type="entry name" value="JAB"/>
    <property type="match status" value="1"/>
</dbReference>
<evidence type="ECO:0000256" key="1">
    <source>
        <dbReference type="SAM" id="MobiDB-lite"/>
    </source>
</evidence>
<dbReference type="GO" id="GO:0031369">
    <property type="term" value="F:translation initiation factor binding"/>
    <property type="evidence" value="ECO:0007669"/>
    <property type="project" value="TreeGrafter"/>
</dbReference>
<feature type="region of interest" description="Disordered" evidence="1">
    <location>
        <begin position="166"/>
        <end position="196"/>
    </location>
</feature>
<dbReference type="eggNOG" id="KOG2975">
    <property type="taxonomic scope" value="Eukaryota"/>
</dbReference>
<feature type="compositionally biased region" description="Basic and acidic residues" evidence="1">
    <location>
        <begin position="166"/>
        <end position="183"/>
    </location>
</feature>
<dbReference type="Pfam" id="PF13012">
    <property type="entry name" value="MitMem_reg"/>
    <property type="match status" value="1"/>
</dbReference>
<dbReference type="GO" id="GO:0003743">
    <property type="term" value="F:translation initiation factor activity"/>
    <property type="evidence" value="ECO:0007669"/>
    <property type="project" value="TreeGrafter"/>
</dbReference>
<dbReference type="PANTHER" id="PTHR10540">
    <property type="entry name" value="EUKARYOTIC TRANSLATION INITIATION FACTOR 3 SUBUNIT F-RELATED"/>
    <property type="match status" value="1"/>
</dbReference>
<dbReference type="OrthoDB" id="25498at2759"/>
<protein>
    <recommendedName>
        <fullName evidence="2">MPN domain-containing protein</fullName>
    </recommendedName>
</protein>
<keyword evidence="4" id="KW-1185">Reference proteome</keyword>
<dbReference type="AlphaFoldDB" id="K8EIG2"/>
<dbReference type="KEGG" id="bpg:Bathy08g00650"/>
<dbReference type="InterPro" id="IPR000555">
    <property type="entry name" value="JAMM/MPN+_dom"/>
</dbReference>
<gene>
    <name evidence="3" type="ORF">Bathy08g00650</name>
</gene>
<proteinExistence type="predicted"/>
<organism evidence="3 4">
    <name type="scientific">Bathycoccus prasinos</name>
    <dbReference type="NCBI Taxonomy" id="41875"/>
    <lineage>
        <taxon>Eukaryota</taxon>
        <taxon>Viridiplantae</taxon>
        <taxon>Chlorophyta</taxon>
        <taxon>Mamiellophyceae</taxon>
        <taxon>Mamiellales</taxon>
        <taxon>Bathycoccaceae</taxon>
        <taxon>Bathycoccus</taxon>
    </lineage>
</organism>
<dbReference type="GO" id="GO:0008237">
    <property type="term" value="F:metallopeptidase activity"/>
    <property type="evidence" value="ECO:0007669"/>
    <property type="project" value="InterPro"/>
</dbReference>
<reference evidence="3 4" key="1">
    <citation type="submission" date="2011-10" db="EMBL/GenBank/DDBJ databases">
        <authorList>
            <person name="Genoscope - CEA"/>
        </authorList>
    </citation>
    <scope>NUCLEOTIDE SEQUENCE [LARGE SCALE GENOMIC DNA]</scope>
    <source>
        <strain evidence="3 4">RCC 1105</strain>
    </source>
</reference>
<sequence>MGFFLPISGSVSQAVVHPNVIFNVCDSYVRRNDNVERVIGTLLGHYDAKTNRLEVTNSYAVPHNVQQSTGQVLLDVEFHRAMIELHARVNPKEIVIGWYSTGDGIVPASSLIHEFYAKEMGMNISAPLHLTFDVEFKDTDNLVRAWVGRSLDFGVSSLARRRELEKKEAVKSGKEEKKEQHQNEDEDEDDEDEDMGMSSACFQEIACVTNFELAERVGFDALSATKTEKNAENSSAVEGLKKTVEKIEKLLDECKIRAEENGGESSSIVVGNSRVGRQVAEVLRATPQLTNDQFARVFGESGRDCMMVSYVANVAKVQLQLAEKLNTASFLV</sequence>
<dbReference type="PANTHER" id="PTHR10540:SF6">
    <property type="entry name" value="EUKARYOTIC TRANSLATION INITIATION FACTOR 3 SUBUNIT F"/>
    <property type="match status" value="1"/>
</dbReference>
<dbReference type="Gene3D" id="3.40.140.10">
    <property type="entry name" value="Cytidine Deaminase, domain 2"/>
    <property type="match status" value="1"/>
</dbReference>
<dbReference type="EMBL" id="FO082271">
    <property type="protein sequence ID" value="CCO17811.1"/>
    <property type="molecule type" value="Genomic_DNA"/>
</dbReference>
<evidence type="ECO:0000313" key="3">
    <source>
        <dbReference type="EMBL" id="CCO17811.1"/>
    </source>
</evidence>
<dbReference type="GO" id="GO:0071541">
    <property type="term" value="C:eukaryotic translation initiation factor 3 complex, eIF3m"/>
    <property type="evidence" value="ECO:0007669"/>
    <property type="project" value="TreeGrafter"/>
</dbReference>
<dbReference type="PROSITE" id="PS50249">
    <property type="entry name" value="MPN"/>
    <property type="match status" value="1"/>
</dbReference>